<protein>
    <submittedName>
        <fullName evidence="1">Uncharacterized protein</fullName>
    </submittedName>
</protein>
<evidence type="ECO:0000313" key="1">
    <source>
        <dbReference type="EMBL" id="QZE15327.1"/>
    </source>
</evidence>
<proteinExistence type="predicted"/>
<sequence length="403" mass="44474">MMMRNTTIFTVSMFLILSIVGCNKDESSVETNKGDLLFISSAPNPDGQTGANFMQLADGLKEKKYTNLSAFPISYGVAPIIIDKKIYITPGWSNESSMLKRYVINNGQLSEEASLQIPLASGASNIVKSQNKLYMSMSKRGKIMVIDPSTLKKIKEIDLSSYGVGDQNPDPSCMVVRDDLLYVGLNQMVGGYFPSIKRAASDVLILDTKTDKVVKMITTKLGSISQPTRPLDPNSIFMDENHDIYIVCLGGFGAVPGQNAGILRIKNGETEFDDSYSFVINQVDIADEPHRANVFWSVKYARNGKMYACVDIPDYHGTPANYIEDRSVLAVEVDIYAKTIRNIGLPRSNSFSGIASLYKDKALFGLATTKYDGYFSYDLNSKKVSDKPHFTTTGYASFIIPVE</sequence>
<organism evidence="1 2">
    <name type="scientific">Halosquirtibacter laminarini</name>
    <dbReference type="NCBI Taxonomy" id="3374600"/>
    <lineage>
        <taxon>Bacteria</taxon>
        <taxon>Pseudomonadati</taxon>
        <taxon>Bacteroidota</taxon>
        <taxon>Bacteroidia</taxon>
        <taxon>Marinilabiliales</taxon>
        <taxon>Prolixibacteraceae</taxon>
        <taxon>Halosquirtibacter</taxon>
    </lineage>
</organism>
<keyword evidence="2" id="KW-1185">Reference proteome</keyword>
<evidence type="ECO:0000313" key="2">
    <source>
        <dbReference type="Proteomes" id="UP000826212"/>
    </source>
</evidence>
<dbReference type="EMBL" id="CP081303">
    <property type="protein sequence ID" value="QZE15327.1"/>
    <property type="molecule type" value="Genomic_DNA"/>
</dbReference>
<reference evidence="1" key="1">
    <citation type="submission" date="2021-08" db="EMBL/GenBank/DDBJ databases">
        <title>Novel anaerobic bacterium isolated from sea squirt in East Sea, Republic of Korea.</title>
        <authorList>
            <person name="Nguyen T.H."/>
            <person name="Li Z."/>
            <person name="Lee Y.-J."/>
            <person name="Ko J."/>
            <person name="Kim S.-G."/>
        </authorList>
    </citation>
    <scope>NUCLEOTIDE SEQUENCE</scope>
    <source>
        <strain evidence="1">KCTC 25031</strain>
    </source>
</reference>
<accession>A0AC61NQ76</accession>
<name>A0AC61NQ76_9BACT</name>
<dbReference type="Proteomes" id="UP000826212">
    <property type="component" value="Chromosome"/>
</dbReference>
<gene>
    <name evidence="1" type="ORF">K4L44_05700</name>
</gene>